<evidence type="ECO:0000313" key="3">
    <source>
        <dbReference type="Proteomes" id="UP000664169"/>
    </source>
</evidence>
<dbReference type="OrthoDB" id="2011986at2759"/>
<comment type="caution">
    <text evidence="2">The sequence shown here is derived from an EMBL/GenBank/DDBJ whole genome shotgun (WGS) entry which is preliminary data.</text>
</comment>
<dbReference type="PANTHER" id="PTHR28086">
    <property type="entry name" value="UPF0662 PROTEIN YPL260W"/>
    <property type="match status" value="1"/>
</dbReference>
<protein>
    <submittedName>
        <fullName evidence="2">Uncharacterized protein</fullName>
    </submittedName>
</protein>
<organism evidence="2 3">
    <name type="scientific">Gomphillus americanus</name>
    <dbReference type="NCBI Taxonomy" id="1940652"/>
    <lineage>
        <taxon>Eukaryota</taxon>
        <taxon>Fungi</taxon>
        <taxon>Dikarya</taxon>
        <taxon>Ascomycota</taxon>
        <taxon>Pezizomycotina</taxon>
        <taxon>Lecanoromycetes</taxon>
        <taxon>OSLEUM clade</taxon>
        <taxon>Ostropomycetidae</taxon>
        <taxon>Ostropales</taxon>
        <taxon>Graphidaceae</taxon>
        <taxon>Gomphilloideae</taxon>
        <taxon>Gomphillus</taxon>
    </lineage>
</organism>
<dbReference type="GO" id="GO:0005737">
    <property type="term" value="C:cytoplasm"/>
    <property type="evidence" value="ECO:0007669"/>
    <property type="project" value="TreeGrafter"/>
</dbReference>
<proteinExistence type="predicted"/>
<feature type="region of interest" description="Disordered" evidence="1">
    <location>
        <begin position="437"/>
        <end position="458"/>
    </location>
</feature>
<evidence type="ECO:0000313" key="2">
    <source>
        <dbReference type="EMBL" id="CAF9913407.1"/>
    </source>
</evidence>
<dbReference type="InterPro" id="IPR018810">
    <property type="entry name" value="UPF0662"/>
</dbReference>
<sequence>MTDSPSIHLPSDPKEQSILDNLLTLRDDLSLLKQDRSTYIRADDVVKSYEILIKQVRALNDVRKESGKPQEQNRLDTVLEDCFQLISLAFMTIGRNNEAPATYSLSSTMKRLLDHLVEAGFYSYKDLNSMEAQIQIMRESLQRGQEVYCSELINLLSTRLDYCSKVLIDLKARIPKLCQVLSPEWEKLVSILRSLAAANTRSCFPEAEVKSLEQELFKMRDGLKDGKFVHSDGKVPSNQDVVIALLQRCLLWAQLVQQKRGKIDQRYSDTYNKLREIRNQLEKLELTRSWSMREIDLYGYQRQLDRIDESRVDGNFLDAEGNPADLHSQRTLLYLIRRSYAHIWFLLIASEPVSEALLPIYNQLQTLRRCLVEVQKSGGVSSPRELYPYSMKLSSVDNMRVDGKFMVGNDIPEGQGSINVLMAECFDILHELRVEAESNSGSGTPTNQDIAQEVAASA</sequence>
<feature type="compositionally biased region" description="Polar residues" evidence="1">
    <location>
        <begin position="437"/>
        <end position="450"/>
    </location>
</feature>
<gene>
    <name evidence="2" type="ORF">GOMPHAMPRED_007894</name>
</gene>
<dbReference type="GO" id="GO:0005634">
    <property type="term" value="C:nucleus"/>
    <property type="evidence" value="ECO:0007669"/>
    <property type="project" value="TreeGrafter"/>
</dbReference>
<evidence type="ECO:0000256" key="1">
    <source>
        <dbReference type="SAM" id="MobiDB-lite"/>
    </source>
</evidence>
<keyword evidence="3" id="KW-1185">Reference proteome</keyword>
<accession>A0A8H3EW10</accession>
<name>A0A8H3EW10_9LECA</name>
<dbReference type="AlphaFoldDB" id="A0A8H3EW10"/>
<dbReference type="Proteomes" id="UP000664169">
    <property type="component" value="Unassembled WGS sequence"/>
</dbReference>
<dbReference type="Pfam" id="PF10303">
    <property type="entry name" value="DUF2408"/>
    <property type="match status" value="2"/>
</dbReference>
<reference evidence="2" key="1">
    <citation type="submission" date="2021-03" db="EMBL/GenBank/DDBJ databases">
        <authorList>
            <person name="Tagirdzhanova G."/>
        </authorList>
    </citation>
    <scope>NUCLEOTIDE SEQUENCE</scope>
</reference>
<dbReference type="PANTHER" id="PTHR28086:SF1">
    <property type="entry name" value="CU(2+) SUPPRESSING AND BLEOMYCIN SENSITIVE PROTEIN 1"/>
    <property type="match status" value="1"/>
</dbReference>
<dbReference type="EMBL" id="CAJPDQ010000008">
    <property type="protein sequence ID" value="CAF9913407.1"/>
    <property type="molecule type" value="Genomic_DNA"/>
</dbReference>